<evidence type="ECO:0000256" key="4">
    <source>
        <dbReference type="ARBA" id="ARBA00023239"/>
    </source>
</evidence>
<dbReference type="PANTHER" id="PTHR33337">
    <property type="entry name" value="GFA DOMAIN-CONTAINING PROTEIN"/>
    <property type="match status" value="1"/>
</dbReference>
<dbReference type="PROSITE" id="PS51891">
    <property type="entry name" value="CENP_V_GFA"/>
    <property type="match status" value="1"/>
</dbReference>
<dbReference type="InterPro" id="IPR006913">
    <property type="entry name" value="CENP-V/GFA"/>
</dbReference>
<comment type="similarity">
    <text evidence="1">Belongs to the Gfa family.</text>
</comment>
<gene>
    <name evidence="6" type="ORF">A8139_15740</name>
</gene>
<protein>
    <submittedName>
        <fullName evidence="6">Aldehyde-activating protein</fullName>
    </submittedName>
</protein>
<evidence type="ECO:0000256" key="2">
    <source>
        <dbReference type="ARBA" id="ARBA00022723"/>
    </source>
</evidence>
<dbReference type="InterPro" id="IPR011057">
    <property type="entry name" value="Mss4-like_sf"/>
</dbReference>
<dbReference type="Gene3D" id="3.90.1590.10">
    <property type="entry name" value="glutathione-dependent formaldehyde- activating enzyme (gfa)"/>
    <property type="match status" value="1"/>
</dbReference>
<dbReference type="GO" id="GO:0016846">
    <property type="term" value="F:carbon-sulfur lyase activity"/>
    <property type="evidence" value="ECO:0007669"/>
    <property type="project" value="InterPro"/>
</dbReference>
<dbReference type="SUPFAM" id="SSF51316">
    <property type="entry name" value="Mss4-like"/>
    <property type="match status" value="1"/>
</dbReference>
<evidence type="ECO:0000256" key="3">
    <source>
        <dbReference type="ARBA" id="ARBA00022833"/>
    </source>
</evidence>
<proteinExistence type="inferred from homology"/>
<dbReference type="AlphaFoldDB" id="A0A2Z4PUZ5"/>
<dbReference type="Proteomes" id="UP000249898">
    <property type="component" value="Chromosome"/>
</dbReference>
<dbReference type="GO" id="GO:0046872">
    <property type="term" value="F:metal ion binding"/>
    <property type="evidence" value="ECO:0007669"/>
    <property type="project" value="UniProtKB-KW"/>
</dbReference>
<dbReference type="OrthoDB" id="9786619at2"/>
<name>A0A2Z4PUZ5_9GAMM</name>
<keyword evidence="4" id="KW-0456">Lyase</keyword>
<evidence type="ECO:0000256" key="1">
    <source>
        <dbReference type="ARBA" id="ARBA00005495"/>
    </source>
</evidence>
<dbReference type="RefSeq" id="WP_112139612.1">
    <property type="nucleotide sequence ID" value="NZ_CP016181.1"/>
</dbReference>
<keyword evidence="3" id="KW-0862">Zinc</keyword>
<evidence type="ECO:0000313" key="6">
    <source>
        <dbReference type="EMBL" id="AWY01245.1"/>
    </source>
</evidence>
<keyword evidence="2" id="KW-0479">Metal-binding</keyword>
<organism evidence="6 7">
    <name type="scientific">Marinomonas primoryensis</name>
    <dbReference type="NCBI Taxonomy" id="178399"/>
    <lineage>
        <taxon>Bacteria</taxon>
        <taxon>Pseudomonadati</taxon>
        <taxon>Pseudomonadota</taxon>
        <taxon>Gammaproteobacteria</taxon>
        <taxon>Oceanospirillales</taxon>
        <taxon>Oceanospirillaceae</taxon>
        <taxon>Marinomonas</taxon>
    </lineage>
</organism>
<dbReference type="EMBL" id="CP016181">
    <property type="protein sequence ID" value="AWY01245.1"/>
    <property type="molecule type" value="Genomic_DNA"/>
</dbReference>
<sequence length="136" mass="14852">MTNTISGSCCCGGGVEFTLADNFSNFYFCHCEQCRKLTGSAHASNLFTSPDNINWVKGAEKVKRYDHPERSFSKAFCENCASGLPFISKSGKSLIVPAGSLNGEPSINLDAQIFCSEQTEWHKKGLQVTKITGFPQ</sequence>
<reference evidence="6 7" key="1">
    <citation type="submission" date="2016-06" db="EMBL/GenBank/DDBJ databases">
        <title>The sequenced genome of the ice-adhering bacterium Marinomonas primoryensis, from Antarctica.</title>
        <authorList>
            <person name="Graham L."/>
            <person name="Vance T.D.R."/>
            <person name="Davies P.L."/>
        </authorList>
    </citation>
    <scope>NUCLEOTIDE SEQUENCE [LARGE SCALE GENOMIC DNA]</scope>
    <source>
        <strain evidence="6 7">AceL</strain>
    </source>
</reference>
<dbReference type="PANTHER" id="PTHR33337:SF40">
    <property type="entry name" value="CENP-V_GFA DOMAIN-CONTAINING PROTEIN-RELATED"/>
    <property type="match status" value="1"/>
</dbReference>
<evidence type="ECO:0000259" key="5">
    <source>
        <dbReference type="PROSITE" id="PS51891"/>
    </source>
</evidence>
<evidence type="ECO:0000313" key="7">
    <source>
        <dbReference type="Proteomes" id="UP000249898"/>
    </source>
</evidence>
<accession>A0A2Z4PUZ5</accession>
<feature type="domain" description="CENP-V/GFA" evidence="5">
    <location>
        <begin position="5"/>
        <end position="122"/>
    </location>
</feature>
<dbReference type="Pfam" id="PF04828">
    <property type="entry name" value="GFA"/>
    <property type="match status" value="1"/>
</dbReference>